<organism evidence="2 3">
    <name type="scientific">Pseudomonas eucalypticola</name>
    <dbReference type="NCBI Taxonomy" id="2599595"/>
    <lineage>
        <taxon>Bacteria</taxon>
        <taxon>Pseudomonadati</taxon>
        <taxon>Pseudomonadota</taxon>
        <taxon>Gammaproteobacteria</taxon>
        <taxon>Pseudomonadales</taxon>
        <taxon>Pseudomonadaceae</taxon>
        <taxon>Pseudomonas</taxon>
    </lineage>
</organism>
<name>A0A7D5HBD4_9PSED</name>
<evidence type="ECO:0008006" key="4">
    <source>
        <dbReference type="Google" id="ProtNLM"/>
    </source>
</evidence>
<evidence type="ECO:0000313" key="2">
    <source>
        <dbReference type="EMBL" id="QKZ03110.1"/>
    </source>
</evidence>
<evidence type="ECO:0000256" key="1">
    <source>
        <dbReference type="SAM" id="MobiDB-lite"/>
    </source>
</evidence>
<feature type="region of interest" description="Disordered" evidence="1">
    <location>
        <begin position="77"/>
        <end position="96"/>
    </location>
</feature>
<evidence type="ECO:0000313" key="3">
    <source>
        <dbReference type="Proteomes" id="UP000509568"/>
    </source>
</evidence>
<dbReference type="KEGG" id="pez:HWQ56_04630"/>
<dbReference type="EMBL" id="CP056030">
    <property type="protein sequence ID" value="QKZ03110.1"/>
    <property type="molecule type" value="Genomic_DNA"/>
</dbReference>
<reference evidence="2 3" key="1">
    <citation type="submission" date="2020-06" db="EMBL/GenBank/DDBJ databases">
        <title>Pseudomonas eucalypticola sp. nov., an endophyte of Eucalyptus dunnii leaves with biocontrol ability of eucalyptus leaf blight.</title>
        <authorList>
            <person name="Liu Y."/>
            <person name="Song Z."/>
            <person name="Zeng H."/>
            <person name="Lu M."/>
            <person name="Wang X."/>
            <person name="Lian X."/>
            <person name="Zhang Q."/>
        </authorList>
    </citation>
    <scope>NUCLEOTIDE SEQUENCE [LARGE SCALE GENOMIC DNA]</scope>
    <source>
        <strain evidence="2 3">NP-1</strain>
    </source>
</reference>
<keyword evidence="3" id="KW-1185">Reference proteome</keyword>
<sequence length="96" mass="10683">MSRLAYLDLFTPQEIVQVLAGAENGIDYPHLDRLLTQVRLPNLGVVEVMRLLDDMVDAEVIIYSGTLGRYVKGAKWTPVDTSRAKKSKPPSDLSEP</sequence>
<dbReference type="Proteomes" id="UP000509568">
    <property type="component" value="Chromosome"/>
</dbReference>
<protein>
    <recommendedName>
        <fullName evidence="4">DUF2513 domain-containing protein</fullName>
    </recommendedName>
</protein>
<accession>A0A7D5HBD4</accession>
<dbReference type="AlphaFoldDB" id="A0A7D5HBD4"/>
<proteinExistence type="predicted"/>
<gene>
    <name evidence="2" type="ORF">HWQ56_04630</name>
</gene>